<feature type="active site" description="Charge relay system" evidence="5">
    <location>
        <position position="210"/>
    </location>
</feature>
<protein>
    <submittedName>
        <fullName evidence="9">Peptidase S8</fullName>
    </submittedName>
</protein>
<dbReference type="STRING" id="1050202.GCA_000384035_01503"/>
<dbReference type="PROSITE" id="PS00136">
    <property type="entry name" value="SUBTILASE_ASP"/>
    <property type="match status" value="1"/>
</dbReference>
<evidence type="ECO:0000256" key="2">
    <source>
        <dbReference type="ARBA" id="ARBA00022670"/>
    </source>
</evidence>
<evidence type="ECO:0000313" key="9">
    <source>
        <dbReference type="EMBL" id="PRW61947.1"/>
    </source>
</evidence>
<proteinExistence type="inferred from homology"/>
<evidence type="ECO:0000313" key="10">
    <source>
        <dbReference type="Proteomes" id="UP000239352"/>
    </source>
</evidence>
<dbReference type="SUPFAM" id="SSF52743">
    <property type="entry name" value="Subtilisin-like"/>
    <property type="match status" value="1"/>
</dbReference>
<evidence type="ECO:0000256" key="7">
    <source>
        <dbReference type="SAM" id="MobiDB-lite"/>
    </source>
</evidence>
<dbReference type="PANTHER" id="PTHR43806">
    <property type="entry name" value="PEPTIDASE S8"/>
    <property type="match status" value="1"/>
</dbReference>
<feature type="region of interest" description="Disordered" evidence="7">
    <location>
        <begin position="1"/>
        <end position="25"/>
    </location>
</feature>
<dbReference type="PANTHER" id="PTHR43806:SF11">
    <property type="entry name" value="CEREVISIN-RELATED"/>
    <property type="match status" value="1"/>
</dbReference>
<feature type="active site" description="Charge relay system" evidence="5">
    <location>
        <position position="178"/>
    </location>
</feature>
<keyword evidence="3 5" id="KW-0378">Hydrolase</keyword>
<dbReference type="InterPro" id="IPR015500">
    <property type="entry name" value="Peptidase_S8_subtilisin-rel"/>
</dbReference>
<comment type="similarity">
    <text evidence="1 5 6">Belongs to the peptidase S8 family.</text>
</comment>
<keyword evidence="4 5" id="KW-0720">Serine protease</keyword>
<dbReference type="AlphaFoldDB" id="A0A2T0GS73"/>
<dbReference type="GO" id="GO:0006508">
    <property type="term" value="P:proteolysis"/>
    <property type="evidence" value="ECO:0007669"/>
    <property type="project" value="UniProtKB-KW"/>
</dbReference>
<dbReference type="GO" id="GO:0004252">
    <property type="term" value="F:serine-type endopeptidase activity"/>
    <property type="evidence" value="ECO:0007669"/>
    <property type="project" value="UniProtKB-UniRule"/>
</dbReference>
<feature type="active site" description="Charge relay system" evidence="5">
    <location>
        <position position="382"/>
    </location>
</feature>
<dbReference type="PROSITE" id="PS00137">
    <property type="entry name" value="SUBTILASE_HIS"/>
    <property type="match status" value="1"/>
</dbReference>
<dbReference type="PROSITE" id="PS51892">
    <property type="entry name" value="SUBTILASE"/>
    <property type="match status" value="1"/>
</dbReference>
<dbReference type="RefSeq" id="WP_106115122.1">
    <property type="nucleotide sequence ID" value="NZ_PVSR01000048.1"/>
</dbReference>
<dbReference type="PROSITE" id="PS00138">
    <property type="entry name" value="SUBTILASE_SER"/>
    <property type="match status" value="1"/>
</dbReference>
<reference evidence="9 10" key="1">
    <citation type="submission" date="2018-03" db="EMBL/GenBank/DDBJ databases">
        <title>Actinopolyspora mortivallis from Sahara, screening for active biomolecules.</title>
        <authorList>
            <person name="Selama O."/>
            <person name="Wellington E.M.H."/>
            <person name="Hacene H."/>
        </authorList>
    </citation>
    <scope>NUCLEOTIDE SEQUENCE [LARGE SCALE GENOMIC DNA]</scope>
    <source>
        <strain evidence="9 10">M5A</strain>
    </source>
</reference>
<evidence type="ECO:0000256" key="1">
    <source>
        <dbReference type="ARBA" id="ARBA00011073"/>
    </source>
</evidence>
<evidence type="ECO:0000256" key="3">
    <source>
        <dbReference type="ARBA" id="ARBA00022801"/>
    </source>
</evidence>
<evidence type="ECO:0000256" key="4">
    <source>
        <dbReference type="ARBA" id="ARBA00022825"/>
    </source>
</evidence>
<dbReference type="Proteomes" id="UP000239352">
    <property type="component" value="Unassembled WGS sequence"/>
</dbReference>
<dbReference type="InParanoid" id="A0A2T0GS73"/>
<name>A0A2T0GS73_ACTMO</name>
<dbReference type="Gene3D" id="3.40.50.200">
    <property type="entry name" value="Peptidase S8/S53 domain"/>
    <property type="match status" value="1"/>
</dbReference>
<dbReference type="Pfam" id="PF00082">
    <property type="entry name" value="Peptidase_S8"/>
    <property type="match status" value="1"/>
</dbReference>
<dbReference type="InterPro" id="IPR023827">
    <property type="entry name" value="Peptidase_S8_Asp-AS"/>
</dbReference>
<comment type="caution">
    <text evidence="9">The sequence shown here is derived from an EMBL/GenBank/DDBJ whole genome shotgun (WGS) entry which is preliminary data.</text>
</comment>
<dbReference type="InterPro" id="IPR023828">
    <property type="entry name" value="Peptidase_S8_Ser-AS"/>
</dbReference>
<evidence type="ECO:0000256" key="6">
    <source>
        <dbReference type="RuleBase" id="RU003355"/>
    </source>
</evidence>
<accession>A0A2T0GS73</accession>
<dbReference type="EMBL" id="PVSR01000048">
    <property type="protein sequence ID" value="PRW61947.1"/>
    <property type="molecule type" value="Genomic_DNA"/>
</dbReference>
<keyword evidence="10" id="KW-1185">Reference proteome</keyword>
<evidence type="ECO:0000259" key="8">
    <source>
        <dbReference type="Pfam" id="PF00082"/>
    </source>
</evidence>
<organism evidence="9 10">
    <name type="scientific">Actinopolyspora mortivallis</name>
    <dbReference type="NCBI Taxonomy" id="33906"/>
    <lineage>
        <taxon>Bacteria</taxon>
        <taxon>Bacillati</taxon>
        <taxon>Actinomycetota</taxon>
        <taxon>Actinomycetes</taxon>
        <taxon>Actinopolysporales</taxon>
        <taxon>Actinopolysporaceae</taxon>
        <taxon>Actinopolyspora</taxon>
    </lineage>
</organism>
<evidence type="ECO:0000256" key="5">
    <source>
        <dbReference type="PROSITE-ProRule" id="PRU01240"/>
    </source>
</evidence>
<gene>
    <name evidence="9" type="ORF">CEP50_18040</name>
</gene>
<dbReference type="InterPro" id="IPR036852">
    <property type="entry name" value="Peptidase_S8/S53_dom_sf"/>
</dbReference>
<feature type="domain" description="Peptidase S8/S53" evidence="8">
    <location>
        <begin position="169"/>
        <end position="423"/>
    </location>
</feature>
<dbReference type="InterPro" id="IPR000209">
    <property type="entry name" value="Peptidase_S8/S53_dom"/>
</dbReference>
<dbReference type="InterPro" id="IPR050131">
    <property type="entry name" value="Peptidase_S8_subtilisin-like"/>
</dbReference>
<keyword evidence="2 5" id="KW-0645">Protease</keyword>
<sequence>MDDSAPFPGEGAAGDSDENGESPTGRYVVVFSDEVFGREADEAETLRSLSGAIDIASTTDFEHGALDVEQTSGAEATMFTDLGIGVISADPERARGLRQAAEGDSRILSVEPERIMYALERSPTATGTSERVPDGAWSTVSAAPAEFEDTDEATWGLRATEVTRSLLTGAGISVAVLDTGLDRTHPDFRGRELHARSFVPGEQVQDGNGHGTHCTGTACGPQHPPDPPGSRRYGVAGESEILIGKVLGDEGSGSDTGILAGINWAVRNDCRIISMSLGANIRSVSWRYEMVGRRALARGSLIIAAAGNNANRDEGDPGFVGVPANSPSIMAVAAVDPRIAIADFSARSNPVMGGQVDIAAPGVDVYSTWPLERRYHTISGTSMATPHVSGIAALWAQRTGASGEALWAQLMRTAQRLEIPSVDVGAGLVKAPLL</sequence>
<dbReference type="PRINTS" id="PR00723">
    <property type="entry name" value="SUBTILISIN"/>
</dbReference>
<dbReference type="InterPro" id="IPR022398">
    <property type="entry name" value="Peptidase_S8_His-AS"/>
</dbReference>